<gene>
    <name evidence="1" type="ORF">O7A05_15510</name>
</gene>
<dbReference type="RefSeq" id="WP_337093940.1">
    <property type="nucleotide sequence ID" value="NZ_JAPYKO010000010.1"/>
</dbReference>
<evidence type="ECO:0000313" key="1">
    <source>
        <dbReference type="EMBL" id="MEI9403563.1"/>
    </source>
</evidence>
<evidence type="ECO:0000313" key="2">
    <source>
        <dbReference type="Proteomes" id="UP001366503"/>
    </source>
</evidence>
<comment type="caution">
    <text evidence="1">The sequence shown here is derived from an EMBL/GenBank/DDBJ whole genome shotgun (WGS) entry which is preliminary data.</text>
</comment>
<name>A0ABU8KEW8_9HYPH</name>
<evidence type="ECO:0008006" key="3">
    <source>
        <dbReference type="Google" id="ProtNLM"/>
    </source>
</evidence>
<accession>A0ABU8KEW8</accession>
<sequence>MTILPLVINPGWYTYVLNENVDEMRPGIYEWHIAGVGTYIGKYTWISRPKREYERNVLKILNGRPYRPQKPTGFRRIHRELFDAYRNGRQIRLTILENVEPALLAKRESELIAERGTLNGR</sequence>
<dbReference type="EMBL" id="JAPYKO010000010">
    <property type="protein sequence ID" value="MEI9403563.1"/>
    <property type="molecule type" value="Genomic_DNA"/>
</dbReference>
<dbReference type="Proteomes" id="UP001366503">
    <property type="component" value="Unassembled WGS sequence"/>
</dbReference>
<reference evidence="1 2" key="1">
    <citation type="submission" date="2022-12" db="EMBL/GenBank/DDBJ databases">
        <authorList>
            <person name="Muema E."/>
        </authorList>
    </citation>
    <scope>NUCLEOTIDE SEQUENCE [LARGE SCALE GENOMIC DNA]</scope>
    <source>
        <strain evidence="2">1330</strain>
    </source>
</reference>
<keyword evidence="2" id="KW-1185">Reference proteome</keyword>
<organism evidence="1 2">
    <name type="scientific">Mesorhizobium argentiipisi</name>
    <dbReference type="NCBI Taxonomy" id="3015175"/>
    <lineage>
        <taxon>Bacteria</taxon>
        <taxon>Pseudomonadati</taxon>
        <taxon>Pseudomonadota</taxon>
        <taxon>Alphaproteobacteria</taxon>
        <taxon>Hyphomicrobiales</taxon>
        <taxon>Phyllobacteriaceae</taxon>
        <taxon>Mesorhizobium</taxon>
    </lineage>
</organism>
<protein>
    <recommendedName>
        <fullName evidence="3">GIY-YIG domain-containing protein</fullName>
    </recommendedName>
</protein>
<proteinExistence type="predicted"/>